<sequence>MIELTSTITCPACGHRRTETMPADACQYFYECEGCKILLRPLAGDCCVFCSYGDHPCPPKQKERQSDATGRGHCC</sequence>
<name>A0A3P3FLQ0_9HYPH</name>
<protein>
    <submittedName>
        <fullName evidence="2">Uncharacterized protein</fullName>
    </submittedName>
</protein>
<gene>
    <name evidence="2" type="ORF">EH240_18685</name>
</gene>
<organism evidence="2 3">
    <name type="scientific">Mesorhizobium tamadayense</name>
    <dbReference type="NCBI Taxonomy" id="425306"/>
    <lineage>
        <taxon>Bacteria</taxon>
        <taxon>Pseudomonadati</taxon>
        <taxon>Pseudomonadota</taxon>
        <taxon>Alphaproteobacteria</taxon>
        <taxon>Hyphomicrobiales</taxon>
        <taxon>Phyllobacteriaceae</taxon>
        <taxon>Mesorhizobium</taxon>
    </lineage>
</organism>
<dbReference type="Proteomes" id="UP000273786">
    <property type="component" value="Unassembled WGS sequence"/>
</dbReference>
<proteinExistence type="predicted"/>
<dbReference type="NCBIfam" id="NF041374">
    <property type="entry name" value="GDCCVxC"/>
    <property type="match status" value="1"/>
</dbReference>
<reference evidence="2 3" key="1">
    <citation type="submission" date="2018-11" db="EMBL/GenBank/DDBJ databases">
        <title>the genome of Mesorhizobium tamadayense DSM 28320.</title>
        <authorList>
            <person name="Gao J."/>
        </authorList>
    </citation>
    <scope>NUCLEOTIDE SEQUENCE [LARGE SCALE GENOMIC DNA]</scope>
    <source>
        <strain evidence="2 3">DSM 28320</strain>
    </source>
</reference>
<keyword evidence="3" id="KW-1185">Reference proteome</keyword>
<accession>A0A3P3FLQ0</accession>
<comment type="caution">
    <text evidence="2">The sequence shown here is derived from an EMBL/GenBank/DDBJ whole genome shotgun (WGS) entry which is preliminary data.</text>
</comment>
<dbReference type="InterPro" id="IPR047677">
    <property type="entry name" value="GDCCVxC"/>
</dbReference>
<dbReference type="RefSeq" id="WP_125001013.1">
    <property type="nucleotide sequence ID" value="NZ_RQXT01000022.1"/>
</dbReference>
<evidence type="ECO:0000313" key="2">
    <source>
        <dbReference type="EMBL" id="RRH99266.1"/>
    </source>
</evidence>
<evidence type="ECO:0000313" key="3">
    <source>
        <dbReference type="Proteomes" id="UP000273786"/>
    </source>
</evidence>
<evidence type="ECO:0000256" key="1">
    <source>
        <dbReference type="SAM" id="MobiDB-lite"/>
    </source>
</evidence>
<dbReference type="EMBL" id="RQXT01000022">
    <property type="protein sequence ID" value="RRH99266.1"/>
    <property type="molecule type" value="Genomic_DNA"/>
</dbReference>
<dbReference type="OrthoDB" id="332228at2"/>
<feature type="region of interest" description="Disordered" evidence="1">
    <location>
        <begin position="56"/>
        <end position="75"/>
    </location>
</feature>
<dbReference type="AlphaFoldDB" id="A0A3P3FLQ0"/>